<keyword evidence="2" id="KW-1185">Reference proteome</keyword>
<accession>A0A850H911</accession>
<evidence type="ECO:0000313" key="1">
    <source>
        <dbReference type="EMBL" id="NVE93386.1"/>
    </source>
</evidence>
<gene>
    <name evidence="1" type="ORF">HUO12_00580</name>
</gene>
<proteinExistence type="predicted"/>
<dbReference type="EMBL" id="JABWTA010000001">
    <property type="protein sequence ID" value="NVE93386.1"/>
    <property type="molecule type" value="Genomic_DNA"/>
</dbReference>
<dbReference type="AlphaFoldDB" id="A0A850H911"/>
<reference evidence="1 2" key="1">
    <citation type="submission" date="2020-06" db="EMBL/GenBank/DDBJ databases">
        <title>Altererythrobacter lutimaris sp. nov., a marine bacterium isolated from a tidal flat.</title>
        <authorList>
            <person name="Kim D."/>
            <person name="Yoo Y."/>
            <person name="Kim J.-J."/>
        </authorList>
    </citation>
    <scope>NUCLEOTIDE SEQUENCE [LARGE SCALE GENOMIC DNA]</scope>
    <source>
        <strain evidence="1 2">JGD-16</strain>
    </source>
</reference>
<evidence type="ECO:0000313" key="2">
    <source>
        <dbReference type="Proteomes" id="UP000546031"/>
    </source>
</evidence>
<name>A0A850H911_9SPHN</name>
<dbReference type="RefSeq" id="WP_176271647.1">
    <property type="nucleotide sequence ID" value="NZ_JABWTA010000001.1"/>
</dbReference>
<sequence>MASGSDRGMKPHRTWVRPIGNFGFEVMAETEWARRHMGFRLNVDDANNLAREIHERSIRCIEIAEDTAGRKLEVPEPVLKLWEGLDDRPS</sequence>
<comment type="caution">
    <text evidence="1">The sequence shown here is derived from an EMBL/GenBank/DDBJ whole genome shotgun (WGS) entry which is preliminary data.</text>
</comment>
<protein>
    <submittedName>
        <fullName evidence="1">Uncharacterized protein</fullName>
    </submittedName>
</protein>
<organism evidence="1 2">
    <name type="scientific">Altererythrobacter lutimaris</name>
    <dbReference type="NCBI Taxonomy" id="2743979"/>
    <lineage>
        <taxon>Bacteria</taxon>
        <taxon>Pseudomonadati</taxon>
        <taxon>Pseudomonadota</taxon>
        <taxon>Alphaproteobacteria</taxon>
        <taxon>Sphingomonadales</taxon>
        <taxon>Erythrobacteraceae</taxon>
        <taxon>Altererythrobacter</taxon>
    </lineage>
</organism>
<dbReference type="Proteomes" id="UP000546031">
    <property type="component" value="Unassembled WGS sequence"/>
</dbReference>